<dbReference type="InterPro" id="IPR038225">
    <property type="entry name" value="TagF_sf"/>
</dbReference>
<dbReference type="InterPro" id="IPR017748">
    <property type="entry name" value="TagF"/>
</dbReference>
<sequence length="249" mass="26540">MSPEHRLMEQPPAFVPPGPVPVALFGKHPGHGDFVSAGMPDGLARLLSDWLGSTLGEVRDLLGPDWEGVTRSPGGLRFWLGAAFGEGQAWRGTMRMSGDKVGRHYPLVLLQPSAPDGLPLIFPSQEFYLAAEEALGDLIDQAVLALPETAAALTARLGQCPGAEQGTLRHEHMFWAMKQSSDVAELCREVGMTDLVCGATARSYWWFANPRAGQSGILGCQGLPDAQALAWLIAGSSGEHAVSEGSEDQ</sequence>
<evidence type="ECO:0000313" key="1">
    <source>
        <dbReference type="EMBL" id="AGT11471.1"/>
    </source>
</evidence>
<dbReference type="HOGENOM" id="CLU_1114953_0_0_5"/>
<name>S5Z234_PARAH</name>
<dbReference type="KEGG" id="pami:JCM7686_pAMI6p141"/>
<dbReference type="Gene3D" id="3.40.1730.10">
    <property type="entry name" value="pa0076 domain"/>
    <property type="match status" value="1"/>
</dbReference>
<organism evidence="1 2">
    <name type="scientific">Paracoccus aminophilus JCM 7686</name>
    <dbReference type="NCBI Taxonomy" id="1367847"/>
    <lineage>
        <taxon>Bacteria</taxon>
        <taxon>Pseudomonadati</taxon>
        <taxon>Pseudomonadota</taxon>
        <taxon>Alphaproteobacteria</taxon>
        <taxon>Rhodobacterales</taxon>
        <taxon>Paracoccaceae</taxon>
        <taxon>Paracoccus</taxon>
    </lineage>
</organism>
<keyword evidence="2" id="KW-1185">Reference proteome</keyword>
<proteinExistence type="predicted"/>
<dbReference type="Pfam" id="PF09867">
    <property type="entry name" value="TagF_N"/>
    <property type="match status" value="1"/>
</dbReference>
<dbReference type="AlphaFoldDB" id="S5Z234"/>
<dbReference type="OrthoDB" id="9801841at2"/>
<reference evidence="1 2" key="1">
    <citation type="journal article" date="2014" name="BMC Genomics">
        <title>Architecture and functions of a multipartite genome of the methylotrophic bacterium Paracoccus aminophilus JCM 7686, containing primary and secondary chromids.</title>
        <authorList>
            <person name="Dziewit L."/>
            <person name="Czarnecki J."/>
            <person name="Wibberg D."/>
            <person name="Radlinska M."/>
            <person name="Mrozek P."/>
            <person name="Szymczak M."/>
            <person name="Schluter A."/>
            <person name="Puhler A."/>
            <person name="Bartosik D."/>
        </authorList>
    </citation>
    <scope>NUCLEOTIDE SEQUENCE [LARGE SCALE GENOMIC DNA]</scope>
    <source>
        <strain evidence="1">JCM 7686</strain>
        <plasmid evidence="2">Plasmid pAMI6</plasmid>
    </source>
</reference>
<evidence type="ECO:0000313" key="2">
    <source>
        <dbReference type="Proteomes" id="UP000015480"/>
    </source>
</evidence>
<dbReference type="NCBIfam" id="TIGR03373">
    <property type="entry name" value="VI_minor_4"/>
    <property type="match status" value="1"/>
</dbReference>
<dbReference type="PATRIC" id="fig|1367847.3.peg.4453"/>
<protein>
    <submittedName>
        <fullName evidence="1">Type VI secretion system protein ImpM</fullName>
    </submittedName>
</protein>
<keyword evidence="1" id="KW-0614">Plasmid</keyword>
<dbReference type="EMBL" id="CP006654">
    <property type="protein sequence ID" value="AGT11471.1"/>
    <property type="molecule type" value="Genomic_DNA"/>
</dbReference>
<dbReference type="Proteomes" id="UP000015480">
    <property type="component" value="Plasmid pAMI6"/>
</dbReference>
<geneLocation type="plasmid" evidence="1 2">
    <name>pAMI6</name>
</geneLocation>
<dbReference type="RefSeq" id="WP_020953242.1">
    <property type="nucleotide sequence ID" value="NC_022044.1"/>
</dbReference>
<gene>
    <name evidence="1" type="ORF">JCM7686_pAMI6p141</name>
</gene>
<accession>S5Z234</accession>